<dbReference type="GO" id="GO:0006313">
    <property type="term" value="P:DNA transposition"/>
    <property type="evidence" value="ECO:0007669"/>
    <property type="project" value="InterPro"/>
</dbReference>
<dbReference type="KEGG" id="mpro:BJP34_17455"/>
<protein>
    <recommendedName>
        <fullName evidence="1">Transposase IS4-like domain-containing protein</fullName>
    </recommendedName>
</protein>
<dbReference type="Proteomes" id="UP000177870">
    <property type="component" value="Chromosome"/>
</dbReference>
<gene>
    <name evidence="2" type="ORF">BJP34_17455</name>
</gene>
<dbReference type="PANTHER" id="PTHR33258:SF1">
    <property type="entry name" value="TRANSPOSASE INSL FOR INSERTION SEQUENCE ELEMENT IS186A-RELATED"/>
    <property type="match status" value="1"/>
</dbReference>
<dbReference type="GO" id="GO:0004803">
    <property type="term" value="F:transposase activity"/>
    <property type="evidence" value="ECO:0007669"/>
    <property type="project" value="InterPro"/>
</dbReference>
<feature type="domain" description="Transposase IS4-like" evidence="1">
    <location>
        <begin position="28"/>
        <end position="135"/>
    </location>
</feature>
<evidence type="ECO:0000259" key="1">
    <source>
        <dbReference type="Pfam" id="PF01609"/>
    </source>
</evidence>
<dbReference type="InterPro" id="IPR012337">
    <property type="entry name" value="RNaseH-like_sf"/>
</dbReference>
<accession>A0A1D8TTL0</accession>
<sequence length="193" mass="22049">MVFYNLFIDLRKSLNKNQKIGKNKLALFPIDSTIVTLTSKLLWSQGFHQVKLFSGLNLLTAEPGGIMIHFGQGHDSKYGDSTIESTPDKGVSVMDRGFSSLARIQNLKTKENRYFVLRINNNFKLEMLEDGQYIIGTGKDQVKVRLVNFCDLETKTEFRLVTNLPETGEAGRSNEEIADFYRLFEVTVREWSL</sequence>
<dbReference type="InterPro" id="IPR002559">
    <property type="entry name" value="Transposase_11"/>
</dbReference>
<proteinExistence type="predicted"/>
<dbReference type="GO" id="GO:0003677">
    <property type="term" value="F:DNA binding"/>
    <property type="evidence" value="ECO:0007669"/>
    <property type="project" value="InterPro"/>
</dbReference>
<dbReference type="SUPFAM" id="SSF53098">
    <property type="entry name" value="Ribonuclease H-like"/>
    <property type="match status" value="1"/>
</dbReference>
<name>A0A1D8TTL0_9CYAN</name>
<dbReference type="AlphaFoldDB" id="A0A1D8TTL0"/>
<reference evidence="3" key="1">
    <citation type="submission" date="2016-10" db="EMBL/GenBank/DDBJ databases">
        <title>Comparative genomics uncovers the prolific and rare metabolic potential of the cyanobacterial genus Moorea.</title>
        <authorList>
            <person name="Leao T."/>
            <person name="Castelao G."/>
            <person name="Korobeynikov A."/>
            <person name="Monroe E.A."/>
            <person name="Podell S."/>
            <person name="Glukhov E."/>
            <person name="Allen E."/>
            <person name="Gerwick W.H."/>
            <person name="Gerwick L."/>
        </authorList>
    </citation>
    <scope>NUCLEOTIDE SEQUENCE [LARGE SCALE GENOMIC DNA]</scope>
    <source>
        <strain evidence="3">PAL-8-15-08-1</strain>
    </source>
</reference>
<evidence type="ECO:0000313" key="2">
    <source>
        <dbReference type="EMBL" id="AOX00991.1"/>
    </source>
</evidence>
<dbReference type="Pfam" id="PF01609">
    <property type="entry name" value="DDE_Tnp_1"/>
    <property type="match status" value="1"/>
</dbReference>
<dbReference type="PANTHER" id="PTHR33258">
    <property type="entry name" value="TRANSPOSASE INSL FOR INSERTION SEQUENCE ELEMENT IS186A-RELATED"/>
    <property type="match status" value="1"/>
</dbReference>
<evidence type="ECO:0000313" key="3">
    <source>
        <dbReference type="Proteomes" id="UP000177870"/>
    </source>
</evidence>
<organism evidence="2 3">
    <name type="scientific">Moorena producens PAL-8-15-08-1</name>
    <dbReference type="NCBI Taxonomy" id="1458985"/>
    <lineage>
        <taxon>Bacteria</taxon>
        <taxon>Bacillati</taxon>
        <taxon>Cyanobacteriota</taxon>
        <taxon>Cyanophyceae</taxon>
        <taxon>Coleofasciculales</taxon>
        <taxon>Coleofasciculaceae</taxon>
        <taxon>Moorena</taxon>
    </lineage>
</organism>
<dbReference type="EMBL" id="CP017599">
    <property type="protein sequence ID" value="AOX00991.1"/>
    <property type="molecule type" value="Genomic_DNA"/>
</dbReference>